<organism evidence="1 2">
    <name type="scientific">Ostreobium quekettii</name>
    <dbReference type="NCBI Taxonomy" id="121088"/>
    <lineage>
        <taxon>Eukaryota</taxon>
        <taxon>Viridiplantae</taxon>
        <taxon>Chlorophyta</taxon>
        <taxon>core chlorophytes</taxon>
        <taxon>Ulvophyceae</taxon>
        <taxon>TCBD clade</taxon>
        <taxon>Bryopsidales</taxon>
        <taxon>Ostreobineae</taxon>
        <taxon>Ostreobiaceae</taxon>
        <taxon>Ostreobium</taxon>
    </lineage>
</organism>
<comment type="caution">
    <text evidence="1">The sequence shown here is derived from an EMBL/GenBank/DDBJ whole genome shotgun (WGS) entry which is preliminary data.</text>
</comment>
<proteinExistence type="predicted"/>
<evidence type="ECO:0000313" key="2">
    <source>
        <dbReference type="Proteomes" id="UP000708148"/>
    </source>
</evidence>
<sequence length="110" mass="12948">MIVKFDAELEFGSEFMHVILLLRLEERRELARWACWYFLPFRCLRFRCGVGGSCSAAGRGQRDWKFGLGDSFAQRTQLWWVLNRGAGLVICVVERMRHVACMWTWWVGVD</sequence>
<dbReference type="AlphaFoldDB" id="A0A8S1IKB0"/>
<dbReference type="EMBL" id="CAJHUC010000321">
    <property type="protein sequence ID" value="CAD7695243.1"/>
    <property type="molecule type" value="Genomic_DNA"/>
</dbReference>
<keyword evidence="2" id="KW-1185">Reference proteome</keyword>
<reference evidence="1" key="1">
    <citation type="submission" date="2020-12" db="EMBL/GenBank/DDBJ databases">
        <authorList>
            <person name="Iha C."/>
        </authorList>
    </citation>
    <scope>NUCLEOTIDE SEQUENCE</scope>
</reference>
<dbReference type="Proteomes" id="UP000708148">
    <property type="component" value="Unassembled WGS sequence"/>
</dbReference>
<protein>
    <submittedName>
        <fullName evidence="1">Uncharacterized protein</fullName>
    </submittedName>
</protein>
<accession>A0A8S1IKB0</accession>
<evidence type="ECO:0000313" key="1">
    <source>
        <dbReference type="EMBL" id="CAD7695243.1"/>
    </source>
</evidence>
<gene>
    <name evidence="1" type="ORF">OSTQU699_LOCUS604</name>
</gene>
<name>A0A8S1IKB0_9CHLO</name>